<feature type="domain" description="Phage head morphogenesis" evidence="1">
    <location>
        <begin position="201"/>
        <end position="303"/>
    </location>
</feature>
<name>A0ABQ4MPF4_9BACL</name>
<dbReference type="RefSeq" id="WP_213590394.1">
    <property type="nucleotide sequence ID" value="NZ_BOSM01000002.1"/>
</dbReference>
<proteinExistence type="predicted"/>
<evidence type="ECO:0000313" key="3">
    <source>
        <dbReference type="Proteomes" id="UP000681290"/>
    </source>
</evidence>
<evidence type="ECO:0000259" key="1">
    <source>
        <dbReference type="Pfam" id="PF04233"/>
    </source>
</evidence>
<keyword evidence="3" id="KW-1185">Reference proteome</keyword>
<comment type="caution">
    <text evidence="2">The sequence shown here is derived from an EMBL/GenBank/DDBJ whole genome shotgun (WGS) entry which is preliminary data.</text>
</comment>
<dbReference type="Proteomes" id="UP000681290">
    <property type="component" value="Unassembled WGS sequence"/>
</dbReference>
<organism evidence="2 3">
    <name type="scientific">Paenibacillus woosongensis</name>
    <dbReference type="NCBI Taxonomy" id="307580"/>
    <lineage>
        <taxon>Bacteria</taxon>
        <taxon>Bacillati</taxon>
        <taxon>Bacillota</taxon>
        <taxon>Bacilli</taxon>
        <taxon>Bacillales</taxon>
        <taxon>Paenibacillaceae</taxon>
        <taxon>Paenibacillus</taxon>
    </lineage>
</organism>
<dbReference type="NCBIfam" id="TIGR01641">
    <property type="entry name" value="phageSPP1_gp7"/>
    <property type="match status" value="1"/>
</dbReference>
<dbReference type="InterPro" id="IPR006528">
    <property type="entry name" value="Phage_head_morphogenesis_dom"/>
</dbReference>
<dbReference type="Pfam" id="PF04233">
    <property type="entry name" value="Phage_Mu_F"/>
    <property type="match status" value="1"/>
</dbReference>
<dbReference type="EMBL" id="BOSM01000002">
    <property type="protein sequence ID" value="GIP57903.1"/>
    <property type="molecule type" value="Genomic_DNA"/>
</dbReference>
<protein>
    <recommendedName>
        <fullName evidence="1">Phage head morphogenesis domain-containing protein</fullName>
    </recommendedName>
</protein>
<gene>
    <name evidence="2" type="ORF">J15TS10_17170</name>
</gene>
<sequence length="514" mass="58627">MATKSNTYWDRRANQRMAEYHREAEKTIHLVNRAYDKGLKDIEGSIKRILGKYIRDSGLSQAEAIALLNSPLPRAEWEAIKEQYMKVKDPEVRRKLLNILNAPAYSGRISRLVALKADIYIQSKLIMDAEIAQSTTNYLRVTDQAYYRTMFDLQQGLGLAFEFAAIPTKVVEEILRNPWSGEHFSQRVWKNTDYLAEQAAEVITGGWESGISYKQMTDQLAELMEVGKFAASRLIRTESTYMANAAEIESYKEAEIEKYIFIATLDLRTSQTCQDLDGEIFLVSEAKANVNLPAMHPFCRSTTRALIDAGVEFRLQRRARNPITGEAETLPPGMTYKEWRAGLDKQHGADRVAVMEKMTRNRVADRKQYDEFKGVVGEDVGSNLSDFQDLKYTEPDKWAAVKRQVNTFRKIDAGSYSEAYKDRLRDTYRYFKQEGHEFTIHALNRVEGPKTGKGKVNFSLDDVRALLGQPANYRQPGGKLIYYRDGLSAVQALDTGEIVSVVTRAKPRTDWEVI</sequence>
<accession>A0ABQ4MPF4</accession>
<reference evidence="2 3" key="1">
    <citation type="submission" date="2021-03" db="EMBL/GenBank/DDBJ databases">
        <title>Antimicrobial resistance genes in bacteria isolated from Japanese honey, and their potential for conferring macrolide and lincosamide resistance in the American foulbrood pathogen Paenibacillus larvae.</title>
        <authorList>
            <person name="Okamoto M."/>
            <person name="Kumagai M."/>
            <person name="Kanamori H."/>
            <person name="Takamatsu D."/>
        </authorList>
    </citation>
    <scope>NUCLEOTIDE SEQUENCE [LARGE SCALE GENOMIC DNA]</scope>
    <source>
        <strain evidence="2 3">J15TS10</strain>
    </source>
</reference>
<evidence type="ECO:0000313" key="2">
    <source>
        <dbReference type="EMBL" id="GIP57903.1"/>
    </source>
</evidence>